<evidence type="ECO:0000313" key="2">
    <source>
        <dbReference type="Proteomes" id="UP001595814"/>
    </source>
</evidence>
<organism evidence="1 2">
    <name type="scientific">Euzebyella saccharophila</name>
    <dbReference type="NCBI Taxonomy" id="679664"/>
    <lineage>
        <taxon>Bacteria</taxon>
        <taxon>Pseudomonadati</taxon>
        <taxon>Bacteroidota</taxon>
        <taxon>Flavobacteriia</taxon>
        <taxon>Flavobacteriales</taxon>
        <taxon>Flavobacteriaceae</taxon>
        <taxon>Euzebyella</taxon>
    </lineage>
</organism>
<dbReference type="PROSITE" id="PS51257">
    <property type="entry name" value="PROKAR_LIPOPROTEIN"/>
    <property type="match status" value="1"/>
</dbReference>
<dbReference type="Proteomes" id="UP001595814">
    <property type="component" value="Unassembled WGS sequence"/>
</dbReference>
<dbReference type="EMBL" id="JBHSAW010000025">
    <property type="protein sequence ID" value="MFC4097915.1"/>
    <property type="molecule type" value="Genomic_DNA"/>
</dbReference>
<proteinExistence type="predicted"/>
<protein>
    <submittedName>
        <fullName evidence="1">Uncharacterized protein</fullName>
    </submittedName>
</protein>
<accession>A0ABV8K139</accession>
<reference evidence="2" key="1">
    <citation type="journal article" date="2019" name="Int. J. Syst. Evol. Microbiol.">
        <title>The Global Catalogue of Microorganisms (GCM) 10K type strain sequencing project: providing services to taxonomists for standard genome sequencing and annotation.</title>
        <authorList>
            <consortium name="The Broad Institute Genomics Platform"/>
            <consortium name="The Broad Institute Genome Sequencing Center for Infectious Disease"/>
            <person name="Wu L."/>
            <person name="Ma J."/>
        </authorList>
    </citation>
    <scope>NUCLEOTIDE SEQUENCE [LARGE SCALE GENOMIC DNA]</scope>
    <source>
        <strain evidence="2">CECT 7477</strain>
    </source>
</reference>
<comment type="caution">
    <text evidence="1">The sequence shown here is derived from an EMBL/GenBank/DDBJ whole genome shotgun (WGS) entry which is preliminary data.</text>
</comment>
<dbReference type="RefSeq" id="WP_192462929.1">
    <property type="nucleotide sequence ID" value="NZ_JACYFJ010000005.1"/>
</dbReference>
<keyword evidence="2" id="KW-1185">Reference proteome</keyword>
<name>A0ABV8K139_9FLAO</name>
<sequence>MKRPIKVGLTDHIPDVKTLLLFAWVLVLTSCNAQKNTAVNSYSHKDEKALSRVLVDYHDASAFDRTMVIRDKKALTKFFSSVNRTRKPGLAVPQIDFSKNMLVVHFFGFTERTENLGLSVMEETESTILLEENSDTQINSDATSRMLPFGVFKLPSSLKEIRVKAH</sequence>
<gene>
    <name evidence="1" type="ORF">ACFOUT_18670</name>
</gene>
<evidence type="ECO:0000313" key="1">
    <source>
        <dbReference type="EMBL" id="MFC4097915.1"/>
    </source>
</evidence>